<reference evidence="2" key="2">
    <citation type="submission" date="2020-07" db="EMBL/GenBank/DDBJ databases">
        <authorList>
            <person name="Vera ALvarez R."/>
            <person name="Arias-Moreno D.M."/>
            <person name="Jimenez-Jacinto V."/>
            <person name="Jimenez-Bremont J.F."/>
            <person name="Swaminathan K."/>
            <person name="Moose S.P."/>
            <person name="Guerrero-Gonzalez M.L."/>
            <person name="Marino-Ramirez L."/>
            <person name="Landsman D."/>
            <person name="Rodriguez-Kessler M."/>
            <person name="Delgado-Sanchez P."/>
        </authorList>
    </citation>
    <scope>NUCLEOTIDE SEQUENCE</scope>
    <source>
        <tissue evidence="2">Cladode</tissue>
    </source>
</reference>
<proteinExistence type="predicted"/>
<evidence type="ECO:0000256" key="1">
    <source>
        <dbReference type="SAM" id="MobiDB-lite"/>
    </source>
</evidence>
<accession>A0A7C9ALI8</accession>
<feature type="region of interest" description="Disordered" evidence="1">
    <location>
        <begin position="1"/>
        <end position="25"/>
    </location>
</feature>
<feature type="region of interest" description="Disordered" evidence="1">
    <location>
        <begin position="67"/>
        <end position="107"/>
    </location>
</feature>
<organism evidence="2">
    <name type="scientific">Opuntia streptacantha</name>
    <name type="common">Prickly pear cactus</name>
    <name type="synonym">Opuntia cardona</name>
    <dbReference type="NCBI Taxonomy" id="393608"/>
    <lineage>
        <taxon>Eukaryota</taxon>
        <taxon>Viridiplantae</taxon>
        <taxon>Streptophyta</taxon>
        <taxon>Embryophyta</taxon>
        <taxon>Tracheophyta</taxon>
        <taxon>Spermatophyta</taxon>
        <taxon>Magnoliopsida</taxon>
        <taxon>eudicotyledons</taxon>
        <taxon>Gunneridae</taxon>
        <taxon>Pentapetalae</taxon>
        <taxon>Caryophyllales</taxon>
        <taxon>Cactineae</taxon>
        <taxon>Cactaceae</taxon>
        <taxon>Opuntioideae</taxon>
        <taxon>Opuntia</taxon>
    </lineage>
</organism>
<reference evidence="2" key="1">
    <citation type="journal article" date="2013" name="J. Plant Res.">
        <title>Effect of fungi and light on seed germination of three Opuntia species from semiarid lands of central Mexico.</title>
        <authorList>
            <person name="Delgado-Sanchez P."/>
            <person name="Jimenez-Bremont J.F."/>
            <person name="Guerrero-Gonzalez Mde L."/>
            <person name="Flores J."/>
        </authorList>
    </citation>
    <scope>NUCLEOTIDE SEQUENCE</scope>
    <source>
        <tissue evidence="2">Cladode</tissue>
    </source>
</reference>
<dbReference type="EMBL" id="GISG01251041">
    <property type="protein sequence ID" value="MBA4671472.1"/>
    <property type="molecule type" value="Transcribed_RNA"/>
</dbReference>
<name>A0A7C9ALI8_OPUST</name>
<feature type="compositionally biased region" description="Polar residues" evidence="1">
    <location>
        <begin position="8"/>
        <end position="19"/>
    </location>
</feature>
<protein>
    <submittedName>
        <fullName evidence="2">Uncharacterized protein</fullName>
    </submittedName>
</protein>
<evidence type="ECO:0000313" key="2">
    <source>
        <dbReference type="EMBL" id="MBA4671472.1"/>
    </source>
</evidence>
<sequence length="142" mass="16149">MKQRARHSFSTTRSSSVNNYDPRELAQRFNESVQKAAEDARIQMRQELEADLTAKLTAQLKDEWNQKEATLGRLRGRPGQAKAGGRRGGSQGQGRRAIGRRESGRCRRERDCDVRETTSFVVVVDSRGRRFIIESVRDLNAT</sequence>
<dbReference type="AlphaFoldDB" id="A0A7C9ALI8"/>